<proteinExistence type="predicted"/>
<dbReference type="InParanoid" id="J9A013"/>
<keyword evidence="2" id="KW-1185">Reference proteome</keyword>
<dbReference type="EMBL" id="AFBI03000008">
    <property type="protein sequence ID" value="EJW05243.1"/>
    <property type="molecule type" value="Genomic_DNA"/>
</dbReference>
<organism evidence="1 2">
    <name type="scientific">Edhazardia aedis (strain USNM 41457)</name>
    <name type="common">Microsporidian parasite</name>
    <dbReference type="NCBI Taxonomy" id="1003232"/>
    <lineage>
        <taxon>Eukaryota</taxon>
        <taxon>Fungi</taxon>
        <taxon>Fungi incertae sedis</taxon>
        <taxon>Microsporidia</taxon>
        <taxon>Edhazardia</taxon>
    </lineage>
</organism>
<evidence type="ECO:0000313" key="2">
    <source>
        <dbReference type="Proteomes" id="UP000003163"/>
    </source>
</evidence>
<sequence>MTMNIGARNFIVIKGDVNKIIDISGNSKESFVLTEKSGYTLVKVCHSNTFIISDHCENQIFNVSAVYEPIETSIDFVKLNEIFNFSDEFLQNDEIAYLNTNASEFVFKFSDYKNIYIINLGLISTMFGLGMEQLKCLITKFRLIHFKDNLYLRLSFKTLRKVLTVYRSHIFMQENPENLTKYFPEYICSFLKSNFVGNSVELTAFLLLELYILDPKNYLRLFKKSCEDIIIENFDKIYLKDLLNTIYFKDMNKIVTDMEKIEI</sequence>
<protein>
    <submittedName>
        <fullName evidence="1">Uncharacterized protein</fullName>
    </submittedName>
</protein>
<dbReference type="VEuPathDB" id="MicrosporidiaDB:EDEG_00708"/>
<dbReference type="HOGENOM" id="CLU_1057788_0_0_1"/>
<evidence type="ECO:0000313" key="1">
    <source>
        <dbReference type="EMBL" id="EJW05243.1"/>
    </source>
</evidence>
<gene>
    <name evidence="1" type="ORF">EDEG_00708</name>
</gene>
<reference evidence="1 2" key="1">
    <citation type="submission" date="2011-08" db="EMBL/GenBank/DDBJ databases">
        <authorList>
            <person name="Liu Z.J."/>
            <person name="Shi F.L."/>
            <person name="Lu J.Q."/>
            <person name="Li M."/>
            <person name="Wang Z.L."/>
        </authorList>
    </citation>
    <scope>NUCLEOTIDE SEQUENCE [LARGE SCALE GENOMIC DNA]</scope>
    <source>
        <strain evidence="1 2">USNM 41457</strain>
    </source>
</reference>
<comment type="caution">
    <text evidence="1">The sequence shown here is derived from an EMBL/GenBank/DDBJ whole genome shotgun (WGS) entry which is preliminary data.</text>
</comment>
<dbReference type="Proteomes" id="UP000003163">
    <property type="component" value="Unassembled WGS sequence"/>
</dbReference>
<name>J9A013_EDHAE</name>
<dbReference type="AlphaFoldDB" id="J9A013"/>
<reference evidence="2" key="2">
    <citation type="submission" date="2015-07" db="EMBL/GenBank/DDBJ databases">
        <title>Contrasting host-pathogen interactions and genome evolution in two generalist and specialist microsporidian pathogens of mosquitoes.</title>
        <authorList>
            <consortium name="The Broad Institute Genomics Platform"/>
            <consortium name="The Broad Institute Genome Sequencing Center for Infectious Disease"/>
            <person name="Cuomo C.A."/>
            <person name="Sanscrainte N.D."/>
            <person name="Goldberg J.M."/>
            <person name="Heiman D."/>
            <person name="Young S."/>
            <person name="Zeng Q."/>
            <person name="Becnel J.J."/>
            <person name="Birren B.W."/>
        </authorList>
    </citation>
    <scope>NUCLEOTIDE SEQUENCE [LARGE SCALE GENOMIC DNA]</scope>
    <source>
        <strain evidence="2">USNM 41457</strain>
    </source>
</reference>
<accession>J9A013</accession>